<dbReference type="InterPro" id="IPR027417">
    <property type="entry name" value="P-loop_NTPase"/>
</dbReference>
<geneLocation type="plasmid" evidence="1 2">
    <name>unnamed2</name>
</geneLocation>
<accession>A0ABY7PW32</accession>
<reference evidence="1 2" key="1">
    <citation type="journal article" date="2011" name="Int. J. Syst. Evol. Microbiol.">
        <title>Hymenobacter yonginensis sp. nov., isolated from a mesotrophic artificial lake.</title>
        <authorList>
            <person name="Joung Y."/>
            <person name="Cho S.H."/>
            <person name="Kim H."/>
            <person name="Kim S.B."/>
            <person name="Joh K."/>
        </authorList>
    </citation>
    <scope>NUCLEOTIDE SEQUENCE [LARGE SCALE GENOMIC DNA]</scope>
    <source>
        <strain evidence="1 2">KCTC 22745</strain>
    </source>
</reference>
<dbReference type="RefSeq" id="WP_270129561.1">
    <property type="nucleotide sequence ID" value="NZ_CP115397.1"/>
</dbReference>
<name>A0ABY7PW32_9BACT</name>
<gene>
    <name evidence="1" type="ORF">O9Z63_20455</name>
</gene>
<evidence type="ECO:0008006" key="3">
    <source>
        <dbReference type="Google" id="ProtNLM"/>
    </source>
</evidence>
<keyword evidence="1" id="KW-0614">Plasmid</keyword>
<evidence type="ECO:0000313" key="1">
    <source>
        <dbReference type="EMBL" id="WBO86857.1"/>
    </source>
</evidence>
<dbReference type="EMBL" id="CP115397">
    <property type="protein sequence ID" value="WBO86857.1"/>
    <property type="molecule type" value="Genomic_DNA"/>
</dbReference>
<evidence type="ECO:0000313" key="2">
    <source>
        <dbReference type="Proteomes" id="UP001211872"/>
    </source>
</evidence>
<sequence>MHEVEQAQLLNIQGRFLRSTHIERDWHDPVALQDYVVTQHAKQSTARLTAGLTPTSGLRAWRITGDYGSGKSSFALLLANILSHRRQQLPAALQAAIAPALQSVDAASLPLWPVLVTGSREPLGLAIVRGLHELLLALPEPPTKLVAKLHAAVAKGLVSDAQVIKWVQAVHALMLESGLAQGLLLVLDEVGKFLEFAALHPERQDIYLLQGLAELAARSGPAPLMIVVLMHQGISGYAENLTQTQQREWEKIAGRYEELSWHHPLEQVAELISSALNTDLTEAPRQASAHAKRDMQDALRLRWYGTASHQKSLLNIAARLYPLHPTVLPVLVRLFATFGQNERSLFSFLLGSEPFGLLDFVERTEGRDFFRIADLYDYARQAFNQRLSLQSFRNHWKAIDGIVSSYRGEEPLELGLLKTIGLLNVLNAEDLLATNEALELALRGSEDVKAAIQRLKAQHLLYYRGAAGGYSLWPHTSVNLDTVYSEATREIGSLQKVAGLVRDRLEVRPLVARRHYIRTGTLRFFEVVYVAVDTLADHMRAPLTADGRILVPLCETPEEEARALALVQTELTHSLAQVLIAVPQPLQGLAPVLAEVLRWEWIQRNVPELQHDGPARDETATQLALAQQRLAEHLQRYVGMTNATDESGLRWFRQGALLPTVKSGPEVMTLLTTVLDEVFHSAPLIHNELVNRKSPSSAAAAARGRLCEHLFETSSEPYLGMDATRTPPEMSMYLSVLKEAQLHVFNPEHQSWSLQLPAAEHDHLRILPAFQRIGEVLRASSDARVPATEVYAALQQAPYGVREGMIPLLLAIFSVINEQELAFYEDDTFIPRITGSNFFRLTKAPETFDIQFYPISGVRTGLFQSLIQHLKLSGKQPVRVDLLDVVKPLLTFVAGLPAYTLKTSRLAPQTKAVRALLMTARDPATLLFHALPEACDLPPILEESGEQDQTVEQFALALKTAIDELRGAHPALLHWIKERLQEEFLLHGTFEQVRQALAPRAASVAGFVTEPRLKSFCLRLADTNLSETMWLESLGNLVCAMPPAKWKDADVHKYEQEIHHLAAQFARVEAIVYNRSKFKGTVEGESVRIALTQPTGQERKKVIHLTPEEVKDANELQDVIAGLLRDKGLVGMAAASRALWQLLSATESTATETGQEIF</sequence>
<keyword evidence="2" id="KW-1185">Reference proteome</keyword>
<organism evidence="1 2">
    <name type="scientific">Hymenobacter yonginensis</name>
    <dbReference type="NCBI Taxonomy" id="748197"/>
    <lineage>
        <taxon>Bacteria</taxon>
        <taxon>Pseudomonadati</taxon>
        <taxon>Bacteroidota</taxon>
        <taxon>Cytophagia</taxon>
        <taxon>Cytophagales</taxon>
        <taxon>Hymenobacteraceae</taxon>
        <taxon>Hymenobacter</taxon>
    </lineage>
</organism>
<dbReference type="SUPFAM" id="SSF52540">
    <property type="entry name" value="P-loop containing nucleoside triphosphate hydrolases"/>
    <property type="match status" value="1"/>
</dbReference>
<dbReference type="Proteomes" id="UP001211872">
    <property type="component" value="Plasmid unnamed2"/>
</dbReference>
<protein>
    <recommendedName>
        <fullName evidence="3">ATP-binding protein</fullName>
    </recommendedName>
</protein>
<proteinExistence type="predicted"/>